<protein>
    <recommendedName>
        <fullName evidence="1">Putative exodeoxyribonuclease 8 PDDEXK-like domain-containing protein</fullName>
    </recommendedName>
</protein>
<name>N6UG32_9HYPH</name>
<organism evidence="2 3">
    <name type="scientific">Rhizobium freirei PRF 81</name>
    <dbReference type="NCBI Taxonomy" id="363754"/>
    <lineage>
        <taxon>Bacteria</taxon>
        <taxon>Pseudomonadati</taxon>
        <taxon>Pseudomonadota</taxon>
        <taxon>Alphaproteobacteria</taxon>
        <taxon>Hyphomicrobiales</taxon>
        <taxon>Rhizobiaceae</taxon>
        <taxon>Rhizobium/Agrobacterium group</taxon>
        <taxon>Rhizobium</taxon>
    </lineage>
</organism>
<accession>N6UG32</accession>
<dbReference type="InterPro" id="IPR011604">
    <property type="entry name" value="PDDEXK-like_dom_sf"/>
</dbReference>
<dbReference type="RefSeq" id="WP_004110173.1">
    <property type="nucleotide sequence ID" value="NZ_AQHN01000011.1"/>
</dbReference>
<keyword evidence="3" id="KW-1185">Reference proteome</keyword>
<feature type="domain" description="Putative exodeoxyribonuclease 8 PDDEXK-like" evidence="1">
    <location>
        <begin position="79"/>
        <end position="305"/>
    </location>
</feature>
<dbReference type="InterPro" id="IPR024432">
    <property type="entry name" value="Put_RecE_PDDEXK-like_dom"/>
</dbReference>
<evidence type="ECO:0000259" key="1">
    <source>
        <dbReference type="Pfam" id="PF12684"/>
    </source>
</evidence>
<comment type="caution">
    <text evidence="2">The sequence shown here is derived from an EMBL/GenBank/DDBJ whole genome shotgun (WGS) entry which is preliminary data.</text>
</comment>
<evidence type="ECO:0000313" key="2">
    <source>
        <dbReference type="EMBL" id="ENN89118.1"/>
    </source>
</evidence>
<proteinExistence type="predicted"/>
<dbReference type="Proteomes" id="UP000012429">
    <property type="component" value="Unassembled WGS sequence"/>
</dbReference>
<dbReference type="Gene3D" id="3.90.320.10">
    <property type="match status" value="1"/>
</dbReference>
<dbReference type="Pfam" id="PF12684">
    <property type="entry name" value="DUF3799"/>
    <property type="match status" value="1"/>
</dbReference>
<dbReference type="AlphaFoldDB" id="N6UG32"/>
<dbReference type="EMBL" id="AQHN01000011">
    <property type="protein sequence ID" value="ENN89118.1"/>
    <property type="molecule type" value="Genomic_DNA"/>
</dbReference>
<dbReference type="PATRIC" id="fig|363754.4.peg.1149"/>
<evidence type="ECO:0000313" key="3">
    <source>
        <dbReference type="Proteomes" id="UP000012429"/>
    </source>
</evidence>
<sequence length="331" mass="37171">MAKIIDRPGSEKVLGSKYNSIMERIVQQRANGEKMYDGGKITGPGVWARVPMSVYHSDCCDGPSISSSGLRQLTPPNGCPLQYWDQSYLNPNRAPEETKEHFNLGRAVHTLLLSEDGFRNEYVIRPTEWKDWRTKDSQEWKSAQMDAGKTVLVPDDIINIQGMAERISGDQTFVDLLRGRIERSIIWKDEKTGVWLKSRPDSIPADGFIADLKTTSDASEIGCQRSTIGYGYHMQLALACMGLGILTKKRVTDHVLLFIETKRPWAYNIKPIDPQLIDLGMRQLRAAINVFAECIGSGVWPTYYGSGVTLSSPDWFDKQIEREPSIPSEAA</sequence>
<gene>
    <name evidence="2" type="ORF">RHSP_01093</name>
</gene>
<reference evidence="2 3" key="1">
    <citation type="journal article" date="2012" name="BMC Genomics">
        <title>Genomic basis of broad host range and environmental adaptability of Rhizobium tropici CIAT 899 and Rhizobium sp. PRF 81 which are used in inoculants for common bean (Phaseolus vulgaris L.).</title>
        <authorList>
            <person name="Ormeno-Orrillo E."/>
            <person name="Menna P."/>
            <person name="Almeida L.G."/>
            <person name="Ollero F.J."/>
            <person name="Nicolas M.F."/>
            <person name="Pains Rodrigues E."/>
            <person name="Shigueyoshi Nakatani A."/>
            <person name="Silva Batista J.S."/>
            <person name="Oliveira Chueire L.M."/>
            <person name="Souza R.C."/>
            <person name="Ribeiro Vasconcelos A.T."/>
            <person name="Megias M."/>
            <person name="Hungria M."/>
            <person name="Martinez-Romero E."/>
        </authorList>
    </citation>
    <scope>NUCLEOTIDE SEQUENCE [LARGE SCALE GENOMIC DNA]</scope>
    <source>
        <strain evidence="2 3">PRF 81</strain>
    </source>
</reference>
<dbReference type="STRING" id="363754.RHSP_01093"/>